<dbReference type="EMBL" id="JBBEUB010000001">
    <property type="protein sequence ID" value="MEJ2900925.1"/>
    <property type="molecule type" value="Genomic_DNA"/>
</dbReference>
<dbReference type="PANTHER" id="PTHR43711">
    <property type="entry name" value="TWO-COMPONENT HISTIDINE KINASE"/>
    <property type="match status" value="1"/>
</dbReference>
<dbReference type="InterPro" id="IPR003661">
    <property type="entry name" value="HisK_dim/P_dom"/>
</dbReference>
<dbReference type="InterPro" id="IPR004358">
    <property type="entry name" value="Sig_transdc_His_kin-like_C"/>
</dbReference>
<evidence type="ECO:0000313" key="10">
    <source>
        <dbReference type="Proteomes" id="UP001378956"/>
    </source>
</evidence>
<dbReference type="CDD" id="cd00075">
    <property type="entry name" value="HATPase"/>
    <property type="match status" value="1"/>
</dbReference>
<dbReference type="SUPFAM" id="SSF55874">
    <property type="entry name" value="ATPase domain of HSP90 chaperone/DNA topoisomerase II/histidine kinase"/>
    <property type="match status" value="1"/>
</dbReference>
<sequence>MTSRLYKSIVLVSFLILIVVQARLIYNTYTLRDRDFNLKEKTLLNDEYGRSIPADKVYPGGGKIIDSILSRNMPNLRAAYLKDKKTFDQLAMRVSDTLFNVLRMKSNMDSVFKSIVIRNSLDTNMRYLLTFQSIEINFDNRIGDIFIFDSKKAFFKEKNKANYGAIIDGELANPTPQNRVTNLSVSDKLKYDYRVTFSLFADHPYRMLRVAYQMLPTFSLVAICILITVGINYYTYINWMRQKKEAEIKSDFLNSIKHEFNTPITTILVASKSLDDDVVLNDRPRVKALVHIVERQARRLESHINQMLELSVLKKKANLVETDLNYSVMVLINDYKVKLSPSDRITFDPYSAEILVRIDSFVFTTMLNNMFDNAFKYNHSAHKHVEVFIDEQQGNYVLHVADNGTGIEDDVKEKIFDKFFRSNQDSTIPGLGLGLYYVKECLDIHGWRMDVKTKIGEGTEFMVYI</sequence>
<dbReference type="Gene3D" id="1.10.287.130">
    <property type="match status" value="1"/>
</dbReference>
<dbReference type="SUPFAM" id="SSF47384">
    <property type="entry name" value="Homodimeric domain of signal transducing histidine kinase"/>
    <property type="match status" value="1"/>
</dbReference>
<dbReference type="PRINTS" id="PR00344">
    <property type="entry name" value="BCTRLSENSOR"/>
</dbReference>
<comment type="catalytic activity">
    <reaction evidence="1">
        <text>ATP + protein L-histidine = ADP + protein N-phospho-L-histidine.</text>
        <dbReference type="EC" id="2.7.13.3"/>
    </reaction>
</comment>
<dbReference type="InterPro" id="IPR036890">
    <property type="entry name" value="HATPase_C_sf"/>
</dbReference>
<dbReference type="RefSeq" id="WP_288884303.1">
    <property type="nucleotide sequence ID" value="NZ_CBFGNQ010000019.1"/>
</dbReference>
<evidence type="ECO:0000256" key="2">
    <source>
        <dbReference type="ARBA" id="ARBA00012438"/>
    </source>
</evidence>
<organism evidence="9 10">
    <name type="scientific">Pedobacter panaciterrae</name>
    <dbReference type="NCBI Taxonomy" id="363849"/>
    <lineage>
        <taxon>Bacteria</taxon>
        <taxon>Pseudomonadati</taxon>
        <taxon>Bacteroidota</taxon>
        <taxon>Sphingobacteriia</taxon>
        <taxon>Sphingobacteriales</taxon>
        <taxon>Sphingobacteriaceae</taxon>
        <taxon>Pedobacter</taxon>
    </lineage>
</organism>
<dbReference type="InterPro" id="IPR050736">
    <property type="entry name" value="Sensor_HK_Regulatory"/>
</dbReference>
<gene>
    <name evidence="9" type="ORF">WAE58_00730</name>
</gene>
<keyword evidence="7" id="KW-0472">Membrane</keyword>
<feature type="domain" description="Histidine kinase" evidence="8">
    <location>
        <begin position="255"/>
        <end position="465"/>
    </location>
</feature>
<dbReference type="SMART" id="SM00388">
    <property type="entry name" value="HisKA"/>
    <property type="match status" value="1"/>
</dbReference>
<evidence type="ECO:0000256" key="4">
    <source>
        <dbReference type="ARBA" id="ARBA00022679"/>
    </source>
</evidence>
<evidence type="ECO:0000256" key="3">
    <source>
        <dbReference type="ARBA" id="ARBA00022553"/>
    </source>
</evidence>
<evidence type="ECO:0000313" key="9">
    <source>
        <dbReference type="EMBL" id="MEJ2900925.1"/>
    </source>
</evidence>
<keyword evidence="6" id="KW-0902">Two-component regulatory system</keyword>
<evidence type="ECO:0000256" key="5">
    <source>
        <dbReference type="ARBA" id="ARBA00022777"/>
    </source>
</evidence>
<dbReference type="InterPro" id="IPR003594">
    <property type="entry name" value="HATPase_dom"/>
</dbReference>
<evidence type="ECO:0000256" key="7">
    <source>
        <dbReference type="SAM" id="Phobius"/>
    </source>
</evidence>
<dbReference type="Pfam" id="PF00512">
    <property type="entry name" value="HisKA"/>
    <property type="match status" value="1"/>
</dbReference>
<keyword evidence="10" id="KW-1185">Reference proteome</keyword>
<name>A0ABU8NHH8_9SPHI</name>
<dbReference type="PROSITE" id="PS50109">
    <property type="entry name" value="HIS_KIN"/>
    <property type="match status" value="1"/>
</dbReference>
<evidence type="ECO:0000259" key="8">
    <source>
        <dbReference type="PROSITE" id="PS50109"/>
    </source>
</evidence>
<keyword evidence="7" id="KW-1133">Transmembrane helix</keyword>
<comment type="caution">
    <text evidence="9">The sequence shown here is derived from an EMBL/GenBank/DDBJ whole genome shotgun (WGS) entry which is preliminary data.</text>
</comment>
<reference evidence="9 10" key="1">
    <citation type="submission" date="2024-03" db="EMBL/GenBank/DDBJ databases">
        <title>Sequence of Lycoming College Course Isolates.</title>
        <authorList>
            <person name="Plotts O."/>
            <person name="Newman J."/>
        </authorList>
    </citation>
    <scope>NUCLEOTIDE SEQUENCE [LARGE SCALE GENOMIC DNA]</scope>
    <source>
        <strain evidence="9 10">CJB-3</strain>
    </source>
</reference>
<accession>A0ABU8NHH8</accession>
<dbReference type="InterPro" id="IPR036097">
    <property type="entry name" value="HisK_dim/P_sf"/>
</dbReference>
<keyword evidence="5 9" id="KW-0418">Kinase</keyword>
<feature type="transmembrane region" description="Helical" evidence="7">
    <location>
        <begin position="214"/>
        <end position="234"/>
    </location>
</feature>
<dbReference type="GO" id="GO:0016301">
    <property type="term" value="F:kinase activity"/>
    <property type="evidence" value="ECO:0007669"/>
    <property type="project" value="UniProtKB-KW"/>
</dbReference>
<dbReference type="Pfam" id="PF02518">
    <property type="entry name" value="HATPase_c"/>
    <property type="match status" value="1"/>
</dbReference>
<dbReference type="Proteomes" id="UP001378956">
    <property type="component" value="Unassembled WGS sequence"/>
</dbReference>
<dbReference type="CDD" id="cd00082">
    <property type="entry name" value="HisKA"/>
    <property type="match status" value="1"/>
</dbReference>
<keyword evidence="3" id="KW-0597">Phosphoprotein</keyword>
<dbReference type="EC" id="2.7.13.3" evidence="2"/>
<protein>
    <recommendedName>
        <fullName evidence="2">histidine kinase</fullName>
        <ecNumber evidence="2">2.7.13.3</ecNumber>
    </recommendedName>
</protein>
<evidence type="ECO:0000256" key="6">
    <source>
        <dbReference type="ARBA" id="ARBA00023012"/>
    </source>
</evidence>
<keyword evidence="4" id="KW-0808">Transferase</keyword>
<proteinExistence type="predicted"/>
<dbReference type="InterPro" id="IPR005467">
    <property type="entry name" value="His_kinase_dom"/>
</dbReference>
<dbReference type="Gene3D" id="3.30.565.10">
    <property type="entry name" value="Histidine kinase-like ATPase, C-terminal domain"/>
    <property type="match status" value="1"/>
</dbReference>
<evidence type="ECO:0000256" key="1">
    <source>
        <dbReference type="ARBA" id="ARBA00000085"/>
    </source>
</evidence>
<keyword evidence="7" id="KW-0812">Transmembrane</keyword>
<dbReference type="PANTHER" id="PTHR43711:SF26">
    <property type="entry name" value="SENSOR HISTIDINE KINASE RCSC"/>
    <property type="match status" value="1"/>
</dbReference>
<dbReference type="SMART" id="SM00387">
    <property type="entry name" value="HATPase_c"/>
    <property type="match status" value="1"/>
</dbReference>